<evidence type="ECO:0000256" key="1">
    <source>
        <dbReference type="SAM" id="MobiDB-lite"/>
    </source>
</evidence>
<dbReference type="Proteomes" id="UP000095282">
    <property type="component" value="Unplaced"/>
</dbReference>
<sequence>MSQSNSSNTTDAPPAQEPAQEPIQEPIQQPAAPPRRVFGPRHPEQVPQEPRNPPPAINRNVMNNYINEAWPVNPYNGFLWEQREIPPPQLDNYNFYYLIRVVYLIRR</sequence>
<organism evidence="2 3">
    <name type="scientific">Caenorhabditis tropicalis</name>
    <dbReference type="NCBI Taxonomy" id="1561998"/>
    <lineage>
        <taxon>Eukaryota</taxon>
        <taxon>Metazoa</taxon>
        <taxon>Ecdysozoa</taxon>
        <taxon>Nematoda</taxon>
        <taxon>Chromadorea</taxon>
        <taxon>Rhabditida</taxon>
        <taxon>Rhabditina</taxon>
        <taxon>Rhabditomorpha</taxon>
        <taxon>Rhabditoidea</taxon>
        <taxon>Rhabditidae</taxon>
        <taxon>Peloderinae</taxon>
        <taxon>Caenorhabditis</taxon>
    </lineage>
</organism>
<dbReference type="WBParaSite" id="Csp11.Scaffold629.g11057.t1">
    <property type="protein sequence ID" value="Csp11.Scaffold629.g11057.t1"/>
    <property type="gene ID" value="Csp11.Scaffold629.g11057"/>
</dbReference>
<accession>A0A1I7TRJ1</accession>
<dbReference type="AlphaFoldDB" id="A0A1I7TRJ1"/>
<feature type="compositionally biased region" description="Low complexity" evidence="1">
    <location>
        <begin position="12"/>
        <end position="30"/>
    </location>
</feature>
<reference evidence="3" key="1">
    <citation type="submission" date="2016-11" db="UniProtKB">
        <authorList>
            <consortium name="WormBaseParasite"/>
        </authorList>
    </citation>
    <scope>IDENTIFICATION</scope>
</reference>
<evidence type="ECO:0000313" key="3">
    <source>
        <dbReference type="WBParaSite" id="Csp11.Scaffold629.g11057.t1"/>
    </source>
</evidence>
<feature type="compositionally biased region" description="Polar residues" evidence="1">
    <location>
        <begin position="1"/>
        <end position="11"/>
    </location>
</feature>
<proteinExistence type="predicted"/>
<keyword evidence="2" id="KW-1185">Reference proteome</keyword>
<evidence type="ECO:0000313" key="2">
    <source>
        <dbReference type="Proteomes" id="UP000095282"/>
    </source>
</evidence>
<feature type="region of interest" description="Disordered" evidence="1">
    <location>
        <begin position="1"/>
        <end position="59"/>
    </location>
</feature>
<protein>
    <submittedName>
        <fullName evidence="3">Uncharacterized protein</fullName>
    </submittedName>
</protein>
<name>A0A1I7TRJ1_9PELO</name>